<keyword evidence="2" id="KW-1133">Transmembrane helix</keyword>
<feature type="transmembrane region" description="Helical" evidence="2">
    <location>
        <begin position="110"/>
        <end position="130"/>
    </location>
</feature>
<evidence type="ECO:0000256" key="2">
    <source>
        <dbReference type="SAM" id="Phobius"/>
    </source>
</evidence>
<reference evidence="3 4" key="1">
    <citation type="submission" date="2024-03" db="EMBL/GenBank/DDBJ databases">
        <title>A high-quality draft genome sequence of Diaporthe vaccinii, a causative agent of upright dieback and viscid rot disease in cranberry plants.</title>
        <authorList>
            <person name="Sarrasin M."/>
            <person name="Lang B.F."/>
            <person name="Burger G."/>
        </authorList>
    </citation>
    <scope>NUCLEOTIDE SEQUENCE [LARGE SCALE GENOMIC DNA]</scope>
    <source>
        <strain evidence="3 4">IS7</strain>
    </source>
</reference>
<feature type="transmembrane region" description="Helical" evidence="2">
    <location>
        <begin position="195"/>
        <end position="213"/>
    </location>
</feature>
<feature type="transmembrane region" description="Helical" evidence="2">
    <location>
        <begin position="47"/>
        <end position="64"/>
    </location>
</feature>
<sequence>MFIARYSFGWYPFKILAALNIISQIGWSAAVCSSALNFCVLRAILKYQTYAWAVFFVLFMITYGEMDPRSDIATKSTLTSKDKAGAVLSLLAIVYGSKIAKVFTLTTMGIGISICIGIMLGCCVGSAMGADQELADIYEEQGVGFLIQTMLFPRGFAKFMLIMLVFAGIGINCINLYLSALSVQQFVRPLARIPRFIWTVVLFGITLTIAAGGRESLNAYLQKFLSLLGYWATSFFVIL</sequence>
<dbReference type="Gene3D" id="1.10.4160.10">
    <property type="entry name" value="Hydantoin permease"/>
    <property type="match status" value="1"/>
</dbReference>
<organism evidence="3 4">
    <name type="scientific">Diaporthe vaccinii</name>
    <dbReference type="NCBI Taxonomy" id="105482"/>
    <lineage>
        <taxon>Eukaryota</taxon>
        <taxon>Fungi</taxon>
        <taxon>Dikarya</taxon>
        <taxon>Ascomycota</taxon>
        <taxon>Pezizomycotina</taxon>
        <taxon>Sordariomycetes</taxon>
        <taxon>Sordariomycetidae</taxon>
        <taxon>Diaporthales</taxon>
        <taxon>Diaporthaceae</taxon>
        <taxon>Diaporthe</taxon>
        <taxon>Diaporthe eres species complex</taxon>
    </lineage>
</organism>
<keyword evidence="4" id="KW-1185">Reference proteome</keyword>
<gene>
    <name evidence="3" type="ORF">FJTKL_07399</name>
</gene>
<name>A0ABR4ETY4_9PEZI</name>
<keyword evidence="1" id="KW-0813">Transport</keyword>
<comment type="caution">
    <text evidence="3">The sequence shown here is derived from an EMBL/GenBank/DDBJ whole genome shotgun (WGS) entry which is preliminary data.</text>
</comment>
<protein>
    <submittedName>
        <fullName evidence="3">Uncharacterized protein</fullName>
    </submittedName>
</protein>
<dbReference type="InterPro" id="IPR026030">
    <property type="entry name" value="Pur-cyt_permease_Fcy2/21/22"/>
</dbReference>
<feature type="transmembrane region" description="Helical" evidence="2">
    <location>
        <begin position="15"/>
        <end position="40"/>
    </location>
</feature>
<proteinExistence type="predicted"/>
<dbReference type="EMBL" id="JBAWTH010000027">
    <property type="protein sequence ID" value="KAL2285906.1"/>
    <property type="molecule type" value="Genomic_DNA"/>
</dbReference>
<evidence type="ECO:0000313" key="4">
    <source>
        <dbReference type="Proteomes" id="UP001600888"/>
    </source>
</evidence>
<evidence type="ECO:0000313" key="3">
    <source>
        <dbReference type="EMBL" id="KAL2285906.1"/>
    </source>
</evidence>
<keyword evidence="2" id="KW-0472">Membrane</keyword>
<evidence type="ECO:0000256" key="1">
    <source>
        <dbReference type="ARBA" id="ARBA00022448"/>
    </source>
</evidence>
<dbReference type="PANTHER" id="PTHR31806">
    <property type="entry name" value="PURINE-CYTOSINE PERMEASE FCY2-RELATED"/>
    <property type="match status" value="1"/>
</dbReference>
<dbReference type="PANTHER" id="PTHR31806:SF7">
    <property type="entry name" value="TRANSPORTER, PUTATIVE (AFU_ORTHOLOGUE AFUA_2G04690)-RELATED"/>
    <property type="match status" value="1"/>
</dbReference>
<feature type="transmembrane region" description="Helical" evidence="2">
    <location>
        <begin position="159"/>
        <end position="183"/>
    </location>
</feature>
<accession>A0ABR4ETY4</accession>
<keyword evidence="2" id="KW-0812">Transmembrane</keyword>
<dbReference type="Proteomes" id="UP001600888">
    <property type="component" value="Unassembled WGS sequence"/>
</dbReference>